<protein>
    <submittedName>
        <fullName evidence="1">Uncharacterized protein</fullName>
    </submittedName>
</protein>
<dbReference type="Proteomes" id="UP000024635">
    <property type="component" value="Unassembled WGS sequence"/>
</dbReference>
<name>A0A016T0G0_9BILA</name>
<sequence length="71" mass="8114">MVCMSEIESVCEVKYRSDQAWQLERGRRGEACLQCSCSALDRLLSSTTRRSAYKTLPDSTHHPILLRILTI</sequence>
<gene>
    <name evidence="1" type="primary">Acey_s0153.g2915</name>
    <name evidence="1" type="ORF">Y032_0153g2915</name>
</gene>
<proteinExistence type="predicted"/>
<accession>A0A016T0G0</accession>
<comment type="caution">
    <text evidence="1">The sequence shown here is derived from an EMBL/GenBank/DDBJ whole genome shotgun (WGS) entry which is preliminary data.</text>
</comment>
<reference evidence="2" key="1">
    <citation type="journal article" date="2015" name="Nat. Genet.">
        <title>The genome and transcriptome of the zoonotic hookworm Ancylostoma ceylanicum identify infection-specific gene families.</title>
        <authorList>
            <person name="Schwarz E.M."/>
            <person name="Hu Y."/>
            <person name="Antoshechkin I."/>
            <person name="Miller M.M."/>
            <person name="Sternberg P.W."/>
            <person name="Aroian R.V."/>
        </authorList>
    </citation>
    <scope>NUCLEOTIDE SEQUENCE</scope>
    <source>
        <strain evidence="2">HY135</strain>
    </source>
</reference>
<dbReference type="EMBL" id="JARK01001489">
    <property type="protein sequence ID" value="EYB96111.1"/>
    <property type="molecule type" value="Genomic_DNA"/>
</dbReference>
<dbReference type="AlphaFoldDB" id="A0A016T0G0"/>
<organism evidence="1 2">
    <name type="scientific">Ancylostoma ceylanicum</name>
    <dbReference type="NCBI Taxonomy" id="53326"/>
    <lineage>
        <taxon>Eukaryota</taxon>
        <taxon>Metazoa</taxon>
        <taxon>Ecdysozoa</taxon>
        <taxon>Nematoda</taxon>
        <taxon>Chromadorea</taxon>
        <taxon>Rhabditida</taxon>
        <taxon>Rhabditina</taxon>
        <taxon>Rhabditomorpha</taxon>
        <taxon>Strongyloidea</taxon>
        <taxon>Ancylostomatidae</taxon>
        <taxon>Ancylostomatinae</taxon>
        <taxon>Ancylostoma</taxon>
    </lineage>
</organism>
<keyword evidence="2" id="KW-1185">Reference proteome</keyword>
<evidence type="ECO:0000313" key="2">
    <source>
        <dbReference type="Proteomes" id="UP000024635"/>
    </source>
</evidence>
<evidence type="ECO:0000313" key="1">
    <source>
        <dbReference type="EMBL" id="EYB96111.1"/>
    </source>
</evidence>